<feature type="transmembrane region" description="Helical" evidence="1">
    <location>
        <begin position="105"/>
        <end position="123"/>
    </location>
</feature>
<dbReference type="EMBL" id="JBBNAG010000011">
    <property type="protein sequence ID" value="KAK9095468.1"/>
    <property type="molecule type" value="Genomic_DNA"/>
</dbReference>
<name>A0AAP0ETB3_9MAGN</name>
<dbReference type="AlphaFoldDB" id="A0AAP0ETB3"/>
<gene>
    <name evidence="2" type="ORF">Scep_026937</name>
</gene>
<evidence type="ECO:0000313" key="3">
    <source>
        <dbReference type="Proteomes" id="UP001419268"/>
    </source>
</evidence>
<reference evidence="2 3" key="1">
    <citation type="submission" date="2024-01" db="EMBL/GenBank/DDBJ databases">
        <title>Genome assemblies of Stephania.</title>
        <authorList>
            <person name="Yang L."/>
        </authorList>
    </citation>
    <scope>NUCLEOTIDE SEQUENCE [LARGE SCALE GENOMIC DNA]</scope>
    <source>
        <strain evidence="2">JXDWG</strain>
        <tissue evidence="2">Leaf</tissue>
    </source>
</reference>
<dbReference type="Proteomes" id="UP001419268">
    <property type="component" value="Unassembled WGS sequence"/>
</dbReference>
<organism evidence="2 3">
    <name type="scientific">Stephania cephalantha</name>
    <dbReference type="NCBI Taxonomy" id="152367"/>
    <lineage>
        <taxon>Eukaryota</taxon>
        <taxon>Viridiplantae</taxon>
        <taxon>Streptophyta</taxon>
        <taxon>Embryophyta</taxon>
        <taxon>Tracheophyta</taxon>
        <taxon>Spermatophyta</taxon>
        <taxon>Magnoliopsida</taxon>
        <taxon>Ranunculales</taxon>
        <taxon>Menispermaceae</taxon>
        <taxon>Menispermoideae</taxon>
        <taxon>Cissampelideae</taxon>
        <taxon>Stephania</taxon>
    </lineage>
</organism>
<evidence type="ECO:0000313" key="2">
    <source>
        <dbReference type="EMBL" id="KAK9095468.1"/>
    </source>
</evidence>
<accession>A0AAP0ETB3</accession>
<proteinExistence type="predicted"/>
<protein>
    <submittedName>
        <fullName evidence="2">Uncharacterized protein</fullName>
    </submittedName>
</protein>
<keyword evidence="1" id="KW-0812">Transmembrane</keyword>
<keyword evidence="1" id="KW-1133">Transmembrane helix</keyword>
<evidence type="ECO:0000256" key="1">
    <source>
        <dbReference type="SAM" id="Phobius"/>
    </source>
</evidence>
<keyword evidence="1" id="KW-0472">Membrane</keyword>
<sequence length="124" mass="14793">MSSSMLDVLRFLPIPLRLLQSLHYQRGRGRHHRHLRLAVLHRELRTSSIEEDILSILSSSATAVFDFFFFNFFIATPLLPLRPITGPEKRYQENQLREIFNADRIVFDFFFFIFFISSSSRFFF</sequence>
<feature type="transmembrane region" description="Helical" evidence="1">
    <location>
        <begin position="67"/>
        <end position="84"/>
    </location>
</feature>
<keyword evidence="3" id="KW-1185">Reference proteome</keyword>
<comment type="caution">
    <text evidence="2">The sequence shown here is derived from an EMBL/GenBank/DDBJ whole genome shotgun (WGS) entry which is preliminary data.</text>
</comment>